<evidence type="ECO:0000259" key="4">
    <source>
        <dbReference type="PROSITE" id="PS50011"/>
    </source>
</evidence>
<protein>
    <recommendedName>
        <fullName evidence="1">Casein kinase I</fullName>
    </recommendedName>
</protein>
<dbReference type="GO" id="GO:0004672">
    <property type="term" value="F:protein kinase activity"/>
    <property type="evidence" value="ECO:0007669"/>
    <property type="project" value="InterPro"/>
</dbReference>
<evidence type="ECO:0000313" key="6">
    <source>
        <dbReference type="Proteomes" id="UP000078348"/>
    </source>
</evidence>
<feature type="binding site" evidence="2">
    <location>
        <position position="38"/>
    </location>
    <ligand>
        <name>ATP</name>
        <dbReference type="ChEBI" id="CHEBI:30616"/>
    </ligand>
</feature>
<evidence type="ECO:0000256" key="1">
    <source>
        <dbReference type="ARBA" id="ARBA00023860"/>
    </source>
</evidence>
<evidence type="ECO:0000256" key="3">
    <source>
        <dbReference type="SAM" id="MobiDB-lite"/>
    </source>
</evidence>
<feature type="domain" description="Protein kinase" evidence="4">
    <location>
        <begin position="9"/>
        <end position="269"/>
    </location>
</feature>
<dbReference type="OrthoDB" id="5800476at2759"/>
<feature type="compositionally biased region" description="Low complexity" evidence="3">
    <location>
        <begin position="370"/>
        <end position="390"/>
    </location>
</feature>
<dbReference type="InterPro" id="IPR011009">
    <property type="entry name" value="Kinase-like_dom_sf"/>
</dbReference>
<organism evidence="5 6">
    <name type="scientific">Blastocystis sp. subtype 1 (strain ATCC 50177 / NandII)</name>
    <dbReference type="NCBI Taxonomy" id="478820"/>
    <lineage>
        <taxon>Eukaryota</taxon>
        <taxon>Sar</taxon>
        <taxon>Stramenopiles</taxon>
        <taxon>Bigyra</taxon>
        <taxon>Opalozoa</taxon>
        <taxon>Opalinata</taxon>
        <taxon>Blastocystidae</taxon>
        <taxon>Blastocystis</taxon>
    </lineage>
</organism>
<keyword evidence="2" id="KW-0547">Nucleotide-binding</keyword>
<keyword evidence="2" id="KW-0067">ATP-binding</keyword>
<dbReference type="EMBL" id="LXWW01000566">
    <property type="protein sequence ID" value="OAO12052.1"/>
    <property type="molecule type" value="Genomic_DNA"/>
</dbReference>
<dbReference type="SMART" id="SM00220">
    <property type="entry name" value="S_TKc"/>
    <property type="match status" value="1"/>
</dbReference>
<dbReference type="InterPro" id="IPR050235">
    <property type="entry name" value="CK1_Ser-Thr_kinase"/>
</dbReference>
<proteinExistence type="predicted"/>
<dbReference type="PROSITE" id="PS00107">
    <property type="entry name" value="PROTEIN_KINASE_ATP"/>
    <property type="match status" value="1"/>
</dbReference>
<gene>
    <name evidence="5" type="ORF">AV274_6266</name>
</gene>
<accession>A0A196S7K1</accession>
<evidence type="ECO:0000313" key="5">
    <source>
        <dbReference type="EMBL" id="OAO12052.1"/>
    </source>
</evidence>
<dbReference type="AlphaFoldDB" id="A0A196S7K1"/>
<evidence type="ECO:0000256" key="2">
    <source>
        <dbReference type="PROSITE-ProRule" id="PRU10141"/>
    </source>
</evidence>
<feature type="compositionally biased region" description="Basic and acidic residues" evidence="3">
    <location>
        <begin position="348"/>
        <end position="361"/>
    </location>
</feature>
<dbReference type="Gene3D" id="1.10.510.10">
    <property type="entry name" value="Transferase(Phosphotransferase) domain 1"/>
    <property type="match status" value="1"/>
</dbReference>
<dbReference type="Pfam" id="PF00069">
    <property type="entry name" value="Pkinase"/>
    <property type="match status" value="1"/>
</dbReference>
<comment type="caution">
    <text evidence="5">The sequence shown here is derived from an EMBL/GenBank/DDBJ whole genome shotgun (WGS) entry which is preliminary data.</text>
</comment>
<dbReference type="PANTHER" id="PTHR11909">
    <property type="entry name" value="CASEIN KINASE-RELATED"/>
    <property type="match status" value="1"/>
</dbReference>
<keyword evidence="6" id="KW-1185">Reference proteome</keyword>
<dbReference type="InterPro" id="IPR000719">
    <property type="entry name" value="Prot_kinase_dom"/>
</dbReference>
<reference evidence="5 6" key="1">
    <citation type="submission" date="2016-05" db="EMBL/GenBank/DDBJ databases">
        <title>Nuclear genome of Blastocystis sp. subtype 1 NandII.</title>
        <authorList>
            <person name="Gentekaki E."/>
            <person name="Curtis B."/>
            <person name="Stairs C."/>
            <person name="Eme L."/>
            <person name="Herman E."/>
            <person name="Klimes V."/>
            <person name="Arias M.C."/>
            <person name="Elias M."/>
            <person name="Hilliou F."/>
            <person name="Klute M."/>
            <person name="Malik S.-B."/>
            <person name="Pightling A."/>
            <person name="Rachubinski R."/>
            <person name="Salas D."/>
            <person name="Schlacht A."/>
            <person name="Suga H."/>
            <person name="Archibald J."/>
            <person name="Ball S.G."/>
            <person name="Clark G."/>
            <person name="Dacks J."/>
            <person name="Van Der Giezen M."/>
            <person name="Tsaousis A."/>
            <person name="Roger A."/>
        </authorList>
    </citation>
    <scope>NUCLEOTIDE SEQUENCE [LARGE SCALE GENOMIC DNA]</scope>
    <source>
        <strain evidence="6">ATCC 50177 / NandII</strain>
    </source>
</reference>
<dbReference type="CDD" id="cd14016">
    <property type="entry name" value="STKc_CK1"/>
    <property type="match status" value="1"/>
</dbReference>
<feature type="region of interest" description="Disordered" evidence="3">
    <location>
        <begin position="337"/>
        <end position="401"/>
    </location>
</feature>
<sequence>MDLIVGEHYQLGKMIGKGAFGDIYMGEDLQSHTHVAIKLEAKDARSQQLAQEAITYRCLQDGVGIARLDYFGAVDNYNVLVLELLGPNLDDMFRLCRGRFSLKTVCMLAQEMLLRVQFLHRNGFVHRDMKPENFALGLNEMANVLYLLDFGLSKEFLEGCPKTHIPYRENRSLTGTPRYASISNHLGIEQSRRDDLESLGYILVYFAKGSLPWQGIHANTKRDKYRRILNKKKQVPLDELCSELPSLFRRYLEYCRRLRFDETPDYDYLRGLFAGFMKREGMENDGVYDWLVHREGNCGALPGYCLSEAGEWLFGLDHCGRRALRLAMLKSDVERIEAEGEQPAPTPVREDAEREKAQSRPRERHHTHRSSASSHSYGSSSPRGSRSPHWSPHRDRRTSWK</sequence>
<dbReference type="SUPFAM" id="SSF56112">
    <property type="entry name" value="Protein kinase-like (PK-like)"/>
    <property type="match status" value="1"/>
</dbReference>
<dbReference type="GO" id="GO:0005524">
    <property type="term" value="F:ATP binding"/>
    <property type="evidence" value="ECO:0007669"/>
    <property type="project" value="UniProtKB-UniRule"/>
</dbReference>
<dbReference type="Proteomes" id="UP000078348">
    <property type="component" value="Unassembled WGS sequence"/>
</dbReference>
<dbReference type="InterPro" id="IPR017441">
    <property type="entry name" value="Protein_kinase_ATP_BS"/>
</dbReference>
<name>A0A196S7K1_BLAHN</name>
<dbReference type="STRING" id="478820.A0A196S7K1"/>
<dbReference type="PROSITE" id="PS50011">
    <property type="entry name" value="PROTEIN_KINASE_DOM"/>
    <property type="match status" value="1"/>
</dbReference>
<dbReference type="FunFam" id="1.10.510.10:FF:000596">
    <property type="entry name" value="CK1 family protein kinase"/>
    <property type="match status" value="1"/>
</dbReference>